<dbReference type="Pfam" id="PF00005">
    <property type="entry name" value="ABC_tran"/>
    <property type="match status" value="1"/>
</dbReference>
<feature type="domain" description="ABC transporter" evidence="5">
    <location>
        <begin position="83"/>
        <end position="119"/>
    </location>
</feature>
<dbReference type="GO" id="GO:0016887">
    <property type="term" value="F:ATP hydrolysis activity"/>
    <property type="evidence" value="ECO:0007669"/>
    <property type="project" value="InterPro"/>
</dbReference>
<dbReference type="InterPro" id="IPR003439">
    <property type="entry name" value="ABC_transporter-like_ATP-bd"/>
</dbReference>
<evidence type="ECO:0000256" key="1">
    <source>
        <dbReference type="ARBA" id="ARBA00004141"/>
    </source>
</evidence>
<dbReference type="Gene3D" id="1.20.1560.10">
    <property type="entry name" value="ABC transporter type 1, transmembrane domain"/>
    <property type="match status" value="1"/>
</dbReference>
<evidence type="ECO:0000313" key="7">
    <source>
        <dbReference type="Proteomes" id="UP000027138"/>
    </source>
</evidence>
<dbReference type="GO" id="GO:0016020">
    <property type="term" value="C:membrane"/>
    <property type="evidence" value="ECO:0007669"/>
    <property type="project" value="UniProtKB-SubCell"/>
</dbReference>
<dbReference type="Proteomes" id="UP000027138">
    <property type="component" value="Unassembled WGS sequence"/>
</dbReference>
<reference evidence="6 7" key="1">
    <citation type="journal article" date="2014" name="PLoS ONE">
        <title>Global Analysis of Gene Expression Profiles in Physic Nut (Jatropha curcas L.) Seedlings Exposed to Salt Stress.</title>
        <authorList>
            <person name="Zhang L."/>
            <person name="Zhang C."/>
            <person name="Wu P."/>
            <person name="Chen Y."/>
            <person name="Li M."/>
            <person name="Jiang H."/>
            <person name="Wu G."/>
        </authorList>
    </citation>
    <scope>NUCLEOTIDE SEQUENCE [LARGE SCALE GENOMIC DNA]</scope>
    <source>
        <strain evidence="7">cv. GZQX0401</strain>
        <tissue evidence="6">Young leaves</tissue>
    </source>
</reference>
<dbReference type="GO" id="GO:0005524">
    <property type="term" value="F:ATP binding"/>
    <property type="evidence" value="ECO:0007669"/>
    <property type="project" value="InterPro"/>
</dbReference>
<dbReference type="SUPFAM" id="SSF52540">
    <property type="entry name" value="P-loop containing nucleoside triphosphate hydrolases"/>
    <property type="match status" value="1"/>
</dbReference>
<dbReference type="GO" id="GO:0042626">
    <property type="term" value="F:ATPase-coupled transmembrane transporter activity"/>
    <property type="evidence" value="ECO:0007669"/>
    <property type="project" value="TreeGrafter"/>
</dbReference>
<dbReference type="InterPro" id="IPR027417">
    <property type="entry name" value="P-loop_NTPase"/>
</dbReference>
<dbReference type="AlphaFoldDB" id="A0A067JNW6"/>
<evidence type="ECO:0000259" key="5">
    <source>
        <dbReference type="Pfam" id="PF00005"/>
    </source>
</evidence>
<dbReference type="PANTHER" id="PTHR24221">
    <property type="entry name" value="ATP-BINDING CASSETTE SUB-FAMILY B"/>
    <property type="match status" value="1"/>
</dbReference>
<evidence type="ECO:0000313" key="6">
    <source>
        <dbReference type="EMBL" id="KDP21189.1"/>
    </source>
</evidence>
<dbReference type="PANTHER" id="PTHR24221:SF604">
    <property type="entry name" value="ABC TRANSPORTER B FAMILY MEMBER 9"/>
    <property type="match status" value="1"/>
</dbReference>
<evidence type="ECO:0000256" key="4">
    <source>
        <dbReference type="ARBA" id="ARBA00023136"/>
    </source>
</evidence>
<name>A0A067JNW6_JATCU</name>
<protein>
    <recommendedName>
        <fullName evidence="5">ABC transporter domain-containing protein</fullName>
    </recommendedName>
</protein>
<accession>A0A067JNW6</accession>
<organism evidence="6 7">
    <name type="scientific">Jatropha curcas</name>
    <name type="common">Barbados nut</name>
    <dbReference type="NCBI Taxonomy" id="180498"/>
    <lineage>
        <taxon>Eukaryota</taxon>
        <taxon>Viridiplantae</taxon>
        <taxon>Streptophyta</taxon>
        <taxon>Embryophyta</taxon>
        <taxon>Tracheophyta</taxon>
        <taxon>Spermatophyta</taxon>
        <taxon>Magnoliopsida</taxon>
        <taxon>eudicotyledons</taxon>
        <taxon>Gunneridae</taxon>
        <taxon>Pentapetalae</taxon>
        <taxon>rosids</taxon>
        <taxon>fabids</taxon>
        <taxon>Malpighiales</taxon>
        <taxon>Euphorbiaceae</taxon>
        <taxon>Crotonoideae</taxon>
        <taxon>Jatropheae</taxon>
        <taxon>Jatropha</taxon>
    </lineage>
</organism>
<dbReference type="OrthoDB" id="1428792at2759"/>
<dbReference type="EMBL" id="KK915662">
    <property type="protein sequence ID" value="KDP21189.1"/>
    <property type="molecule type" value="Genomic_DNA"/>
</dbReference>
<keyword evidence="7" id="KW-1185">Reference proteome</keyword>
<comment type="subcellular location">
    <subcellularLocation>
        <location evidence="1">Membrane</location>
        <topology evidence="1">Multi-pass membrane protein</topology>
    </subcellularLocation>
</comment>
<evidence type="ECO:0000256" key="3">
    <source>
        <dbReference type="ARBA" id="ARBA00022989"/>
    </source>
</evidence>
<sequence>METKEPLTHHQKVPILKLFSFADRLAESSNQIVHINSFGTANQSNVVDQVLKRRSEHQAWQDFELKDVHFRYPAGSDARTFSGFSVKIPSGKTIALVGQSGNGKSTFVSLFKRFYDPDSRRTAYR</sequence>
<dbReference type="Gene3D" id="3.40.50.300">
    <property type="entry name" value="P-loop containing nucleotide triphosphate hydrolases"/>
    <property type="match status" value="1"/>
</dbReference>
<dbReference type="InterPro" id="IPR039421">
    <property type="entry name" value="Type_1_exporter"/>
</dbReference>
<evidence type="ECO:0000256" key="2">
    <source>
        <dbReference type="ARBA" id="ARBA00022692"/>
    </source>
</evidence>
<proteinExistence type="predicted"/>
<keyword evidence="3" id="KW-1133">Transmembrane helix</keyword>
<keyword evidence="4" id="KW-0472">Membrane</keyword>
<gene>
    <name evidence="6" type="ORF">JCGZ_21660</name>
</gene>
<dbReference type="InterPro" id="IPR036640">
    <property type="entry name" value="ABC1_TM_sf"/>
</dbReference>
<keyword evidence="2" id="KW-0812">Transmembrane</keyword>